<dbReference type="EMBL" id="MVGC01000140">
    <property type="protein sequence ID" value="RJE23003.1"/>
    <property type="molecule type" value="Genomic_DNA"/>
</dbReference>
<keyword evidence="5 6" id="KW-0472">Membrane</keyword>
<evidence type="ECO:0000256" key="1">
    <source>
        <dbReference type="ARBA" id="ARBA00004477"/>
    </source>
</evidence>
<evidence type="ECO:0000256" key="3">
    <source>
        <dbReference type="ARBA" id="ARBA00022824"/>
    </source>
</evidence>
<proteinExistence type="predicted"/>
<gene>
    <name evidence="7" type="ORF">PHISCL_04654</name>
</gene>
<name>A0A3A2ZL23_9EURO</name>
<organism evidence="7 8">
    <name type="scientific">Aspergillus sclerotialis</name>
    <dbReference type="NCBI Taxonomy" id="2070753"/>
    <lineage>
        <taxon>Eukaryota</taxon>
        <taxon>Fungi</taxon>
        <taxon>Dikarya</taxon>
        <taxon>Ascomycota</taxon>
        <taxon>Pezizomycotina</taxon>
        <taxon>Eurotiomycetes</taxon>
        <taxon>Eurotiomycetidae</taxon>
        <taxon>Eurotiales</taxon>
        <taxon>Aspergillaceae</taxon>
        <taxon>Aspergillus</taxon>
        <taxon>Aspergillus subgen. Polypaecilum</taxon>
    </lineage>
</organism>
<protein>
    <submittedName>
        <fullName evidence="7">Uncharacterized protein</fullName>
    </submittedName>
</protein>
<reference evidence="8" key="1">
    <citation type="submission" date="2017-02" db="EMBL/GenBank/DDBJ databases">
        <authorList>
            <person name="Tafer H."/>
            <person name="Lopandic K."/>
        </authorList>
    </citation>
    <scope>NUCLEOTIDE SEQUENCE [LARGE SCALE GENOMIC DNA]</scope>
    <source>
        <strain evidence="8">CBS 366.77</strain>
    </source>
</reference>
<keyword evidence="4 6" id="KW-1133">Transmembrane helix</keyword>
<dbReference type="Pfam" id="PF11779">
    <property type="entry name" value="SPT_ssu-like"/>
    <property type="match status" value="1"/>
</dbReference>
<feature type="transmembrane region" description="Helical" evidence="6">
    <location>
        <begin position="37"/>
        <end position="58"/>
    </location>
</feature>
<dbReference type="AlphaFoldDB" id="A0A3A2ZL23"/>
<evidence type="ECO:0000256" key="2">
    <source>
        <dbReference type="ARBA" id="ARBA00022692"/>
    </source>
</evidence>
<comment type="caution">
    <text evidence="7">The sequence shown here is derived from an EMBL/GenBank/DDBJ whole genome shotgun (WGS) entry which is preliminary data.</text>
</comment>
<dbReference type="Proteomes" id="UP000266188">
    <property type="component" value="Unassembled WGS sequence"/>
</dbReference>
<evidence type="ECO:0000313" key="8">
    <source>
        <dbReference type="Proteomes" id="UP000266188"/>
    </source>
</evidence>
<evidence type="ECO:0000256" key="4">
    <source>
        <dbReference type="ARBA" id="ARBA00022989"/>
    </source>
</evidence>
<keyword evidence="2 6" id="KW-0812">Transmembrane</keyword>
<evidence type="ECO:0000313" key="7">
    <source>
        <dbReference type="EMBL" id="RJE23003.1"/>
    </source>
</evidence>
<accession>A0A3A2ZL23</accession>
<dbReference type="InterPro" id="IPR024512">
    <property type="entry name" value="Ser_palmitoyltrfase_ssu-like"/>
</dbReference>
<dbReference type="STRING" id="2070753.A0A3A2ZL23"/>
<dbReference type="GO" id="GO:0005789">
    <property type="term" value="C:endoplasmic reticulum membrane"/>
    <property type="evidence" value="ECO:0007669"/>
    <property type="project" value="UniProtKB-SubCell"/>
</dbReference>
<keyword evidence="3" id="KW-0256">Endoplasmic reticulum</keyword>
<evidence type="ECO:0000256" key="5">
    <source>
        <dbReference type="ARBA" id="ARBA00023136"/>
    </source>
</evidence>
<keyword evidence="8" id="KW-1185">Reference proteome</keyword>
<dbReference type="OrthoDB" id="202672at2759"/>
<evidence type="ECO:0000256" key="6">
    <source>
        <dbReference type="SAM" id="Phobius"/>
    </source>
</evidence>
<sequence>MSLFLGIASSFMRWIRLKIYQYEVTFAVYMLTPTEKFIFNSLLLTLITMIATAIYVYLPDHIRSIYSHLYYYWAGERPFISSGLPSINAIFRDGGTQVVYETAKNAAAAAAAATPTLHEL</sequence>
<comment type="subcellular location">
    <subcellularLocation>
        <location evidence="1">Endoplasmic reticulum membrane</location>
        <topology evidence="1">Multi-pass membrane protein</topology>
    </subcellularLocation>
</comment>